<dbReference type="AlphaFoldDB" id="A0A0E4BU30"/>
<proteinExistence type="predicted"/>
<reference evidence="1 2" key="1">
    <citation type="submission" date="2014-11" db="EMBL/GenBank/DDBJ databases">
        <title>Symbiosis island explosion on the genome of extra-slow-growing strains of soybean bradyrhizobia with massive insertion sequences.</title>
        <authorList>
            <person name="Iida T."/>
            <person name="Minamisawa K."/>
        </authorList>
    </citation>
    <scope>NUCLEOTIDE SEQUENCE [LARGE SCALE GENOMIC DNA]</scope>
    <source>
        <strain evidence="1 2">NK6</strain>
    </source>
</reference>
<name>A0A0E4BU30_9BRAD</name>
<accession>A0A0E4BU30</accession>
<dbReference type="Proteomes" id="UP000063308">
    <property type="component" value="Chromosome"/>
</dbReference>
<protein>
    <submittedName>
        <fullName evidence="1">Adenylyl cyclase</fullName>
    </submittedName>
</protein>
<organism evidence="1 2">
    <name type="scientific">Bradyrhizobium diazoefficiens</name>
    <dbReference type="NCBI Taxonomy" id="1355477"/>
    <lineage>
        <taxon>Bacteria</taxon>
        <taxon>Pseudomonadati</taxon>
        <taxon>Pseudomonadota</taxon>
        <taxon>Alphaproteobacteria</taxon>
        <taxon>Hyphomicrobiales</taxon>
        <taxon>Nitrobacteraceae</taxon>
        <taxon>Bradyrhizobium</taxon>
    </lineage>
</organism>
<gene>
    <name evidence="1" type="ORF">NK6_6862</name>
</gene>
<sequence length="63" mass="7096">MLFAQGLAAYRSRNWSTAQTAFESCLCKIPDDGPTRVFLERIAHLGHAPPAADWDGVWRHVEK</sequence>
<evidence type="ECO:0000313" key="1">
    <source>
        <dbReference type="EMBL" id="BAR60013.1"/>
    </source>
</evidence>
<evidence type="ECO:0000313" key="2">
    <source>
        <dbReference type="Proteomes" id="UP000063308"/>
    </source>
</evidence>
<dbReference type="EMBL" id="AP014685">
    <property type="protein sequence ID" value="BAR60013.1"/>
    <property type="molecule type" value="Genomic_DNA"/>
</dbReference>